<dbReference type="InterPro" id="IPR051224">
    <property type="entry name" value="NiCoT_RcnA"/>
</dbReference>
<dbReference type="PANTHER" id="PTHR40659:SF1">
    <property type="entry name" value="NICKEL_COBALT EFFLUX SYSTEM RCNA"/>
    <property type="match status" value="1"/>
</dbReference>
<protein>
    <recommendedName>
        <fullName evidence="13">Nickel/cobalt efflux system</fullName>
    </recommendedName>
</protein>
<proteinExistence type="inferred from homology"/>
<evidence type="ECO:0000256" key="5">
    <source>
        <dbReference type="ARBA" id="ARBA00022475"/>
    </source>
</evidence>
<dbReference type="RefSeq" id="WP_377314015.1">
    <property type="nucleotide sequence ID" value="NZ_JBHUIY010000002.1"/>
</dbReference>
<keyword evidence="12" id="KW-0170">Cobalt</keyword>
<keyword evidence="3" id="KW-0171">Cobalt transport</keyword>
<feature type="transmembrane region" description="Helical" evidence="13">
    <location>
        <begin position="219"/>
        <end position="241"/>
    </location>
</feature>
<feature type="transmembrane region" description="Helical" evidence="13">
    <location>
        <begin position="54"/>
        <end position="81"/>
    </location>
</feature>
<reference evidence="15" key="1">
    <citation type="journal article" date="2019" name="Int. J. Syst. Evol. Microbiol.">
        <title>The Global Catalogue of Microorganisms (GCM) 10K type strain sequencing project: providing services to taxonomists for standard genome sequencing and annotation.</title>
        <authorList>
            <consortium name="The Broad Institute Genomics Platform"/>
            <consortium name="The Broad Institute Genome Sequencing Center for Infectious Disease"/>
            <person name="Wu L."/>
            <person name="Ma J."/>
        </authorList>
    </citation>
    <scope>NUCLEOTIDE SEQUENCE [LARGE SCALE GENOMIC DNA]</scope>
    <source>
        <strain evidence="15">KCTC 15012</strain>
    </source>
</reference>
<keyword evidence="10" id="KW-0921">Nickel transport</keyword>
<keyword evidence="6" id="KW-0533">Nickel</keyword>
<dbReference type="InterPro" id="IPR011541">
    <property type="entry name" value="Ni/Co_transpt_high_affinity"/>
</dbReference>
<keyword evidence="9" id="KW-0406">Ion transport</keyword>
<evidence type="ECO:0000256" key="3">
    <source>
        <dbReference type="ARBA" id="ARBA00022426"/>
    </source>
</evidence>
<comment type="function">
    <text evidence="1">Efflux system for nickel and cobalt.</text>
</comment>
<dbReference type="Pfam" id="PF03824">
    <property type="entry name" value="NicO"/>
    <property type="match status" value="1"/>
</dbReference>
<comment type="similarity">
    <text evidence="13">Belongs to the NiCoT transporter (TC 2.A.52) family.</text>
</comment>
<evidence type="ECO:0000256" key="9">
    <source>
        <dbReference type="ARBA" id="ARBA00023065"/>
    </source>
</evidence>
<evidence type="ECO:0000256" key="6">
    <source>
        <dbReference type="ARBA" id="ARBA00022596"/>
    </source>
</evidence>
<keyword evidence="4 13" id="KW-0813">Transport</keyword>
<evidence type="ECO:0000313" key="15">
    <source>
        <dbReference type="Proteomes" id="UP001597296"/>
    </source>
</evidence>
<accession>A0ABW5C8R4</accession>
<evidence type="ECO:0000256" key="8">
    <source>
        <dbReference type="ARBA" id="ARBA00022989"/>
    </source>
</evidence>
<sequence length="323" mass="32293">MRSLPPALSRAVPPLGLILLVAGVAALVAAGDGGDRLVAWILTEQRQFHRALAAQLHALAGSGSLAAGWGLIGVSFLYGLFHAAGPGHGKAVIATYLLTQACHLRRGLALAAGGAVLQGLTAILLVSGLGLLADGLPGGSAVAVSWSERASFALLAGLGLLFAGRAGRALWAGRRACPDPDHHHHDHHHHDHHDHGPGCGCVPAPGPDQIARAESWRGVAGVLLSIGLRPCSGAVLVLALANLLGLGWAGIAAVAAMSCGTALAVAVLAVASVQARGWVARWGGGDGSGRLGPAVALVGGGGLFLLGASLLLASFGPAHPLRF</sequence>
<keyword evidence="7 13" id="KW-0812">Transmembrane</keyword>
<dbReference type="PANTHER" id="PTHR40659">
    <property type="entry name" value="NICKEL/COBALT EFFLUX SYSTEM RCNA"/>
    <property type="match status" value="1"/>
</dbReference>
<evidence type="ECO:0000256" key="10">
    <source>
        <dbReference type="ARBA" id="ARBA00023112"/>
    </source>
</evidence>
<keyword evidence="11 13" id="KW-0472">Membrane</keyword>
<evidence type="ECO:0000256" key="1">
    <source>
        <dbReference type="ARBA" id="ARBA00002510"/>
    </source>
</evidence>
<feature type="transmembrane region" description="Helical" evidence="13">
    <location>
        <begin position="108"/>
        <end position="132"/>
    </location>
</feature>
<dbReference type="Proteomes" id="UP001597296">
    <property type="component" value="Unassembled WGS sequence"/>
</dbReference>
<keyword evidence="8 13" id="KW-1133">Transmembrane helix</keyword>
<evidence type="ECO:0000313" key="14">
    <source>
        <dbReference type="EMBL" id="MFD2232581.1"/>
    </source>
</evidence>
<evidence type="ECO:0000256" key="13">
    <source>
        <dbReference type="RuleBase" id="RU362101"/>
    </source>
</evidence>
<evidence type="ECO:0000256" key="11">
    <source>
        <dbReference type="ARBA" id="ARBA00023136"/>
    </source>
</evidence>
<feature type="transmembrane region" description="Helical" evidence="13">
    <location>
        <begin position="294"/>
        <end position="315"/>
    </location>
</feature>
<evidence type="ECO:0000256" key="2">
    <source>
        <dbReference type="ARBA" id="ARBA00004651"/>
    </source>
</evidence>
<feature type="transmembrane region" description="Helical" evidence="13">
    <location>
        <begin position="152"/>
        <end position="171"/>
    </location>
</feature>
<evidence type="ECO:0000256" key="12">
    <source>
        <dbReference type="ARBA" id="ARBA00023285"/>
    </source>
</evidence>
<name>A0ABW5C8R4_9PROT</name>
<comment type="caution">
    <text evidence="14">The sequence shown here is derived from an EMBL/GenBank/DDBJ whole genome shotgun (WGS) entry which is preliminary data.</text>
</comment>
<gene>
    <name evidence="14" type="ORF">ACFSNB_02060</name>
</gene>
<dbReference type="EMBL" id="JBHUIY010000002">
    <property type="protein sequence ID" value="MFD2232581.1"/>
    <property type="molecule type" value="Genomic_DNA"/>
</dbReference>
<keyword evidence="15" id="KW-1185">Reference proteome</keyword>
<evidence type="ECO:0000256" key="4">
    <source>
        <dbReference type="ARBA" id="ARBA00022448"/>
    </source>
</evidence>
<keyword evidence="5" id="KW-1003">Cell membrane</keyword>
<feature type="transmembrane region" description="Helical" evidence="13">
    <location>
        <begin position="247"/>
        <end position="273"/>
    </location>
</feature>
<comment type="subcellular location">
    <subcellularLocation>
        <location evidence="2 13">Cell membrane</location>
        <topology evidence="2 13">Multi-pass membrane protein</topology>
    </subcellularLocation>
</comment>
<evidence type="ECO:0000256" key="7">
    <source>
        <dbReference type="ARBA" id="ARBA00022692"/>
    </source>
</evidence>
<organism evidence="14 15">
    <name type="scientific">Phaeospirillum tilakii</name>
    <dbReference type="NCBI Taxonomy" id="741673"/>
    <lineage>
        <taxon>Bacteria</taxon>
        <taxon>Pseudomonadati</taxon>
        <taxon>Pseudomonadota</taxon>
        <taxon>Alphaproteobacteria</taxon>
        <taxon>Rhodospirillales</taxon>
        <taxon>Rhodospirillaceae</taxon>
        <taxon>Phaeospirillum</taxon>
    </lineage>
</organism>